<dbReference type="GeneID" id="72715083"/>
<gene>
    <name evidence="1" type="ORF">C467_00252</name>
</gene>
<keyword evidence="2" id="KW-1185">Reference proteome</keyword>
<dbReference type="RefSeq" id="WP_008580600.1">
    <property type="nucleotide sequence ID" value="NZ_AOJO01000003.1"/>
</dbReference>
<reference evidence="1 2" key="1">
    <citation type="journal article" date="2014" name="PLoS Genet.">
        <title>Phylogenetically driven sequencing of extremely halophilic archaea reveals strategies for static and dynamic osmo-response.</title>
        <authorList>
            <person name="Becker E.A."/>
            <person name="Seitzer P.M."/>
            <person name="Tritt A."/>
            <person name="Larsen D."/>
            <person name="Krusor M."/>
            <person name="Yao A.I."/>
            <person name="Wu D."/>
            <person name="Madern D."/>
            <person name="Eisen J.A."/>
            <person name="Darling A.E."/>
            <person name="Facciotti M.T."/>
        </authorList>
    </citation>
    <scope>NUCLEOTIDE SEQUENCE [LARGE SCALE GENOMIC DNA]</scope>
    <source>
        <strain evidence="1 2">ATCC 700873</strain>
    </source>
</reference>
<name>M0FUI9_9EURY</name>
<proteinExistence type="predicted"/>
<dbReference type="AlphaFoldDB" id="M0FUI9"/>
<comment type="caution">
    <text evidence="1">The sequence shown here is derived from an EMBL/GenBank/DDBJ whole genome shotgun (WGS) entry which is preliminary data.</text>
</comment>
<organism evidence="1 2">
    <name type="scientific">Halorubrum hochstenium ATCC 700873</name>
    <dbReference type="NCBI Taxonomy" id="1227481"/>
    <lineage>
        <taxon>Archaea</taxon>
        <taxon>Methanobacteriati</taxon>
        <taxon>Methanobacteriota</taxon>
        <taxon>Stenosarchaea group</taxon>
        <taxon>Halobacteria</taxon>
        <taxon>Halobacteriales</taxon>
        <taxon>Haloferacaceae</taxon>
        <taxon>Halorubrum</taxon>
    </lineage>
</organism>
<evidence type="ECO:0000313" key="2">
    <source>
        <dbReference type="Proteomes" id="UP000011689"/>
    </source>
</evidence>
<dbReference type="Pfam" id="PF20314">
    <property type="entry name" value="DUF6610"/>
    <property type="match status" value="1"/>
</dbReference>
<sequence>MSLELRSSASTAREIAAARQADYVAFLHRAPFVVDAVDLGFLPGFREDCGYQEAQYQNLSLPVGMLDNDFRNPDLERFVDRFFEYEPQVGVIGDVDEIDDVDAHVAAAREIQASYPEAELIVVPKSRAVIDAIPETLVLGYSRGYADRLAHEFSDPADWRGRRVHILGGSPPKQLDAIRQLTRPTLTDEPPADIVGVDWNGLHRGAQFGEFWTADGWDDSGRDADHVTVRKTVRHSLARVREFWRAHGIWPETTPQNEGLNVEYEGPSPADLEDATCTECGTNVWRTRRGPYVAEYDTGASCGYCSYEGYFSHRHRNNLEEIASEQSVYLPPAWLRDLFFVPPERGAGVTAREQRCC</sequence>
<dbReference type="EMBL" id="AOJO01000003">
    <property type="protein sequence ID" value="ELZ62249.1"/>
    <property type="molecule type" value="Genomic_DNA"/>
</dbReference>
<evidence type="ECO:0000313" key="1">
    <source>
        <dbReference type="EMBL" id="ELZ62249.1"/>
    </source>
</evidence>
<dbReference type="InterPro" id="IPR046718">
    <property type="entry name" value="DUF6610"/>
</dbReference>
<accession>M0FUI9</accession>
<dbReference type="Proteomes" id="UP000011689">
    <property type="component" value="Unassembled WGS sequence"/>
</dbReference>
<dbReference type="PATRIC" id="fig|1227481.4.peg.35"/>
<protein>
    <submittedName>
        <fullName evidence="1">Uncharacterized protein</fullName>
    </submittedName>
</protein>